<feature type="signal peptide" evidence="1">
    <location>
        <begin position="1"/>
        <end position="28"/>
    </location>
</feature>
<reference evidence="2 3" key="1">
    <citation type="journal article" date="2021" name="ISME Commun">
        <title>Automated analysis of genomic sequences facilitates high-throughput and comprehensive description of bacteria.</title>
        <authorList>
            <person name="Hitch T.C.A."/>
        </authorList>
    </citation>
    <scope>NUCLEOTIDE SEQUENCE [LARGE SCALE GENOMIC DNA]</scope>
    <source>
        <strain evidence="2 3">Sanger_23</strain>
    </source>
</reference>
<keyword evidence="1" id="KW-0732">Signal</keyword>
<dbReference type="Gene3D" id="2.60.120.380">
    <property type="match status" value="1"/>
</dbReference>
<evidence type="ECO:0000313" key="3">
    <source>
        <dbReference type="Proteomes" id="UP001652409"/>
    </source>
</evidence>
<dbReference type="Proteomes" id="UP001652409">
    <property type="component" value="Unassembled WGS sequence"/>
</dbReference>
<evidence type="ECO:0000313" key="2">
    <source>
        <dbReference type="EMBL" id="MCU6767228.1"/>
    </source>
</evidence>
<keyword evidence="3" id="KW-1185">Reference proteome</keyword>
<dbReference type="RefSeq" id="WP_158422888.1">
    <property type="nucleotide sequence ID" value="NZ_JAOQJL010000060.1"/>
</dbReference>
<dbReference type="EMBL" id="JAOQJL010000060">
    <property type="protein sequence ID" value="MCU6767228.1"/>
    <property type="molecule type" value="Genomic_DNA"/>
</dbReference>
<dbReference type="SUPFAM" id="SSF89260">
    <property type="entry name" value="Collagen-binding domain"/>
    <property type="match status" value="1"/>
</dbReference>
<name>A0ABT2TYA3_9FIRM</name>
<sequence length="272" mass="32091">MKIHFKKIGYSLLVLFAMLVFMPFTAHAYAFNKTVDMQKIAEGKYFFNGEDMADYSDIEDYVVYHKFSVSKTALIEIYGDSYYFAGSYWADKMHGDFALCNSDKKVIMNIKDYSESEKEDKHGYWDYSYFLVKPGTYYLRYIGFDGYKLHLDYKYCSRKPATSKNRAKPVKAGKSVSGFFYQNEKKTHWYKLKLTKRKKIKLSFTSYGTGAMWIYLIGPGIRTKDSYMWSYDTTYTDWMGDKYEHSLEPGTYYLKVVRKKPSVSGMYSIKWK</sequence>
<accession>A0ABT2TYA3</accession>
<protein>
    <submittedName>
        <fullName evidence="2">Uncharacterized protein</fullName>
    </submittedName>
</protein>
<comment type="caution">
    <text evidence="2">The sequence shown here is derived from an EMBL/GenBank/DDBJ whole genome shotgun (WGS) entry which is preliminary data.</text>
</comment>
<organism evidence="2 3">
    <name type="scientific">Blautia ammoniilytica</name>
    <dbReference type="NCBI Taxonomy" id="2981782"/>
    <lineage>
        <taxon>Bacteria</taxon>
        <taxon>Bacillati</taxon>
        <taxon>Bacillota</taxon>
        <taxon>Clostridia</taxon>
        <taxon>Lachnospirales</taxon>
        <taxon>Lachnospiraceae</taxon>
        <taxon>Blautia</taxon>
    </lineage>
</organism>
<proteinExistence type="predicted"/>
<evidence type="ECO:0000256" key="1">
    <source>
        <dbReference type="SAM" id="SignalP"/>
    </source>
</evidence>
<gene>
    <name evidence="2" type="ORF">OCV61_17840</name>
</gene>
<feature type="chain" id="PRO_5045484929" evidence="1">
    <location>
        <begin position="29"/>
        <end position="272"/>
    </location>
</feature>